<dbReference type="Gene3D" id="3.40.50.970">
    <property type="match status" value="1"/>
</dbReference>
<dbReference type="InterPro" id="IPR012001">
    <property type="entry name" value="Thiamin_PyroP_enz_TPP-bd_dom"/>
</dbReference>
<dbReference type="InterPro" id="IPR051818">
    <property type="entry name" value="TPP_dependent_decarboxylase"/>
</dbReference>
<dbReference type="OrthoDB" id="9785953at2"/>
<protein>
    <recommendedName>
        <fullName evidence="3">Thiamine pyrophosphate enzyme N-terminal TPP-binding domain-containing protein</fullName>
    </recommendedName>
</protein>
<proteinExistence type="predicted"/>
<organism evidence="4 5">
    <name type="scientific">Actinomadura rubrisoli</name>
    <dbReference type="NCBI Taxonomy" id="2530368"/>
    <lineage>
        <taxon>Bacteria</taxon>
        <taxon>Bacillati</taxon>
        <taxon>Actinomycetota</taxon>
        <taxon>Actinomycetes</taxon>
        <taxon>Streptosporangiales</taxon>
        <taxon>Thermomonosporaceae</taxon>
        <taxon>Actinomadura</taxon>
    </lineage>
</organism>
<dbReference type="InterPro" id="IPR029061">
    <property type="entry name" value="THDP-binding"/>
</dbReference>
<sequence length="165" mass="17062">MTGPAARPGPQPDLADALAEIGFRRAYGVPDSVLAPFLHRLETRMPVHHLPREDLAVAAAAGAHLGGEDAIVFMKNAGLGNSLDAFLSLARASGIPVSTVMGMSGTAGDTLPHHTAVGERATALLDASGLGHRSITSDTTPRGLAQWLHRTRTSAESAVILVPPP</sequence>
<feature type="domain" description="Thiamine pyrophosphate enzyme N-terminal TPP-binding" evidence="3">
    <location>
        <begin position="14"/>
        <end position="104"/>
    </location>
</feature>
<keyword evidence="5" id="KW-1185">Reference proteome</keyword>
<keyword evidence="1" id="KW-0210">Decarboxylase</keyword>
<keyword evidence="2" id="KW-0456">Lyase</keyword>
<name>A0A4V2YWD6_9ACTN</name>
<dbReference type="PANTHER" id="PTHR42818:SF1">
    <property type="entry name" value="SULFOPYRUVATE DECARBOXYLASE"/>
    <property type="match status" value="1"/>
</dbReference>
<evidence type="ECO:0000259" key="3">
    <source>
        <dbReference type="Pfam" id="PF02776"/>
    </source>
</evidence>
<comment type="caution">
    <text evidence="4">The sequence shown here is derived from an EMBL/GenBank/DDBJ whole genome shotgun (WGS) entry which is preliminary data.</text>
</comment>
<dbReference type="GO" id="GO:0030976">
    <property type="term" value="F:thiamine pyrophosphate binding"/>
    <property type="evidence" value="ECO:0007669"/>
    <property type="project" value="InterPro"/>
</dbReference>
<dbReference type="RefSeq" id="WP_131895101.1">
    <property type="nucleotide sequence ID" value="NZ_SMKU01000094.1"/>
</dbReference>
<accession>A0A4V2YWD6</accession>
<evidence type="ECO:0000256" key="2">
    <source>
        <dbReference type="ARBA" id="ARBA00023239"/>
    </source>
</evidence>
<dbReference type="AlphaFoldDB" id="A0A4V2YWD6"/>
<evidence type="ECO:0000313" key="4">
    <source>
        <dbReference type="EMBL" id="TDD85027.1"/>
    </source>
</evidence>
<dbReference type="EMBL" id="SMKU01000094">
    <property type="protein sequence ID" value="TDD85027.1"/>
    <property type="molecule type" value="Genomic_DNA"/>
</dbReference>
<dbReference type="PANTHER" id="PTHR42818">
    <property type="entry name" value="SULFOPYRUVATE DECARBOXYLASE SUBUNIT ALPHA"/>
    <property type="match status" value="1"/>
</dbReference>
<dbReference type="GO" id="GO:0016831">
    <property type="term" value="F:carboxy-lyase activity"/>
    <property type="evidence" value="ECO:0007669"/>
    <property type="project" value="UniProtKB-KW"/>
</dbReference>
<dbReference type="GO" id="GO:0000287">
    <property type="term" value="F:magnesium ion binding"/>
    <property type="evidence" value="ECO:0007669"/>
    <property type="project" value="UniProtKB-ARBA"/>
</dbReference>
<dbReference type="Pfam" id="PF02776">
    <property type="entry name" value="TPP_enzyme_N"/>
    <property type="match status" value="1"/>
</dbReference>
<reference evidence="4 5" key="1">
    <citation type="submission" date="2019-03" db="EMBL/GenBank/DDBJ databases">
        <title>Draft genome sequences of novel Actinobacteria.</title>
        <authorList>
            <person name="Sahin N."/>
            <person name="Ay H."/>
            <person name="Saygin H."/>
        </authorList>
    </citation>
    <scope>NUCLEOTIDE SEQUENCE [LARGE SCALE GENOMIC DNA]</scope>
    <source>
        <strain evidence="4 5">H3C3</strain>
    </source>
</reference>
<evidence type="ECO:0000256" key="1">
    <source>
        <dbReference type="ARBA" id="ARBA00022793"/>
    </source>
</evidence>
<evidence type="ECO:0000313" key="5">
    <source>
        <dbReference type="Proteomes" id="UP000294513"/>
    </source>
</evidence>
<dbReference type="Proteomes" id="UP000294513">
    <property type="component" value="Unassembled WGS sequence"/>
</dbReference>
<gene>
    <name evidence="4" type="ORF">E1298_19140</name>
</gene>
<dbReference type="SUPFAM" id="SSF52518">
    <property type="entry name" value="Thiamin diphosphate-binding fold (THDP-binding)"/>
    <property type="match status" value="1"/>
</dbReference>